<dbReference type="GO" id="GO:0042351">
    <property type="term" value="P:'de novo' GDP-L-fucose biosynthetic process"/>
    <property type="evidence" value="ECO:0007669"/>
    <property type="project" value="TreeGrafter"/>
</dbReference>
<dbReference type="Gene3D" id="3.40.50.720">
    <property type="entry name" value="NAD(P)-binding Rossmann-like Domain"/>
    <property type="match status" value="1"/>
</dbReference>
<dbReference type="EMBL" id="CAESGF010000011">
    <property type="protein sequence ID" value="CAB4364168.1"/>
    <property type="molecule type" value="Genomic_DNA"/>
</dbReference>
<keyword evidence="4" id="KW-0456">Lyase</keyword>
<dbReference type="InterPro" id="IPR016040">
    <property type="entry name" value="NAD(P)-bd_dom"/>
</dbReference>
<dbReference type="Pfam" id="PF16363">
    <property type="entry name" value="GDP_Man_Dehyd"/>
    <property type="match status" value="1"/>
</dbReference>
<comment type="cofactor">
    <cofactor evidence="1">
        <name>NADP(+)</name>
        <dbReference type="ChEBI" id="CHEBI:58349"/>
    </cofactor>
</comment>
<dbReference type="EMBL" id="CAEZYF010000001">
    <property type="protein sequence ID" value="CAB4703183.1"/>
    <property type="molecule type" value="Genomic_DNA"/>
</dbReference>
<reference evidence="8" key="1">
    <citation type="submission" date="2020-05" db="EMBL/GenBank/DDBJ databases">
        <authorList>
            <person name="Chiriac C."/>
            <person name="Salcher M."/>
            <person name="Ghai R."/>
            <person name="Kavagutti S V."/>
        </authorList>
    </citation>
    <scope>NUCLEOTIDE SEQUENCE</scope>
</reference>
<evidence type="ECO:0000256" key="2">
    <source>
        <dbReference type="ARBA" id="ARBA00009263"/>
    </source>
</evidence>
<evidence type="ECO:0000256" key="4">
    <source>
        <dbReference type="ARBA" id="ARBA00023239"/>
    </source>
</evidence>
<dbReference type="AlphaFoldDB" id="A0A6J6ZQU7"/>
<dbReference type="EMBL" id="CAFBOL010000023">
    <property type="protein sequence ID" value="CAB4986046.1"/>
    <property type="molecule type" value="Genomic_DNA"/>
</dbReference>
<evidence type="ECO:0000313" key="10">
    <source>
        <dbReference type="EMBL" id="CAB4934952.1"/>
    </source>
</evidence>
<evidence type="ECO:0000313" key="6">
    <source>
        <dbReference type="EMBL" id="CAB4364168.1"/>
    </source>
</evidence>
<proteinExistence type="inferred from homology"/>
<dbReference type="EC" id="4.2.1.47" evidence="3"/>
<protein>
    <recommendedName>
        <fullName evidence="3">GDP-mannose 4,6-dehydratase</fullName>
        <ecNumber evidence="3">4.2.1.47</ecNumber>
    </recommendedName>
</protein>
<comment type="similarity">
    <text evidence="2">Belongs to the NAD(P)-dependent epimerase/dehydratase family. GDP-mannose 4,6-dehydratase subfamily.</text>
</comment>
<dbReference type="PANTHER" id="PTHR43715">
    <property type="entry name" value="GDP-MANNOSE 4,6-DEHYDRATASE"/>
    <property type="match status" value="1"/>
</dbReference>
<dbReference type="Gene3D" id="3.90.25.10">
    <property type="entry name" value="UDP-galactose 4-epimerase, domain 1"/>
    <property type="match status" value="1"/>
</dbReference>
<dbReference type="PANTHER" id="PTHR43715:SF1">
    <property type="entry name" value="GDP-MANNOSE 4,6 DEHYDRATASE"/>
    <property type="match status" value="1"/>
</dbReference>
<dbReference type="FunFam" id="3.40.50.720:FF:000924">
    <property type="entry name" value="GDP-mannose 4,6 dehydratase"/>
    <property type="match status" value="1"/>
</dbReference>
<dbReference type="GO" id="GO:0008446">
    <property type="term" value="F:GDP-mannose 4,6-dehydratase activity"/>
    <property type="evidence" value="ECO:0007669"/>
    <property type="project" value="UniProtKB-EC"/>
</dbReference>
<sequence length="328" mass="36928">MPRAFITGITGQDGQHLAEFLHGKGYEVFGMVKGQNNPRLTQIREEFPFIEPVPGDLADLPSLVKALEATQPDEVYNLGAISFVALSFNQAELTANITGLGVLRMLEAIRMVGGAQNNKIRFYQASSSEMFGKVRETPQTERTPFHPRSPYGCAKVFGHDIVVNYRESYDMFACSGILFNHEGPRRGMEFVTRKVTNAVARIKLGLQEELVLGNLDFKRDWGYAGDYVKAMWLMLQQDTPDDYVVATGETHSGQDLVELAFAQVGITDWQKYVRQDKKFFRPAEVDLLIGDPTKAHDKLGWKREVDFPTLVKMMVENDLKIESAKLGR</sequence>
<name>A0A6J6ZQU7_9ZZZZ</name>
<dbReference type="InterPro" id="IPR006368">
    <property type="entry name" value="GDP_Man_deHydtase"/>
</dbReference>
<accession>A0A6J6ZQU7</accession>
<dbReference type="SUPFAM" id="SSF51735">
    <property type="entry name" value="NAD(P)-binding Rossmann-fold domains"/>
    <property type="match status" value="1"/>
</dbReference>
<dbReference type="EMBL" id="CAFAAV010000112">
    <property type="protein sequence ID" value="CAB4823314.1"/>
    <property type="molecule type" value="Genomic_DNA"/>
</dbReference>
<evidence type="ECO:0000313" key="8">
    <source>
        <dbReference type="EMBL" id="CAB4823314.1"/>
    </source>
</evidence>
<dbReference type="InterPro" id="IPR036291">
    <property type="entry name" value="NAD(P)-bd_dom_sf"/>
</dbReference>
<evidence type="ECO:0000313" key="7">
    <source>
        <dbReference type="EMBL" id="CAB4703183.1"/>
    </source>
</evidence>
<evidence type="ECO:0000313" key="11">
    <source>
        <dbReference type="EMBL" id="CAB4986046.1"/>
    </source>
</evidence>
<evidence type="ECO:0000259" key="5">
    <source>
        <dbReference type="Pfam" id="PF16363"/>
    </source>
</evidence>
<evidence type="ECO:0000256" key="1">
    <source>
        <dbReference type="ARBA" id="ARBA00001937"/>
    </source>
</evidence>
<feature type="domain" description="NAD(P)-binding" evidence="5">
    <location>
        <begin position="5"/>
        <end position="314"/>
    </location>
</feature>
<dbReference type="NCBIfam" id="TIGR01472">
    <property type="entry name" value="gmd"/>
    <property type="match status" value="1"/>
</dbReference>
<evidence type="ECO:0000256" key="3">
    <source>
        <dbReference type="ARBA" id="ARBA00011989"/>
    </source>
</evidence>
<gene>
    <name evidence="7" type="ORF">UFOPK2656_00185</name>
    <name evidence="8" type="ORF">UFOPK3099_01519</name>
    <name evidence="9" type="ORF">UFOPK3267_02393</name>
    <name evidence="10" type="ORF">UFOPK3651_01733</name>
    <name evidence="11" type="ORF">UFOPK3931_01145</name>
    <name evidence="6" type="ORF">UFOPK4189_01934</name>
</gene>
<evidence type="ECO:0000313" key="9">
    <source>
        <dbReference type="EMBL" id="CAB4852871.1"/>
    </source>
</evidence>
<organism evidence="8">
    <name type="scientific">freshwater metagenome</name>
    <dbReference type="NCBI Taxonomy" id="449393"/>
    <lineage>
        <taxon>unclassified sequences</taxon>
        <taxon>metagenomes</taxon>
        <taxon>ecological metagenomes</taxon>
    </lineage>
</organism>
<dbReference type="CDD" id="cd05260">
    <property type="entry name" value="GDP_MD_SDR_e"/>
    <property type="match status" value="1"/>
</dbReference>
<dbReference type="EMBL" id="CAFBMT010000008">
    <property type="protein sequence ID" value="CAB4934952.1"/>
    <property type="molecule type" value="Genomic_DNA"/>
</dbReference>
<dbReference type="EMBL" id="CAFBIY010000167">
    <property type="protein sequence ID" value="CAB4852871.1"/>
    <property type="molecule type" value="Genomic_DNA"/>
</dbReference>
<dbReference type="HAMAP" id="MF_00955">
    <property type="entry name" value="GDP_Man_dehydratase"/>
    <property type="match status" value="1"/>
</dbReference>